<dbReference type="EMBL" id="MQUA01000013">
    <property type="protein sequence ID" value="PQB06761.1"/>
    <property type="molecule type" value="Genomic_DNA"/>
</dbReference>
<feature type="transmembrane region" description="Helical" evidence="1">
    <location>
        <begin position="44"/>
        <end position="63"/>
    </location>
</feature>
<dbReference type="InterPro" id="IPR026369">
    <property type="entry name" value="CxxC_20_CxxC"/>
</dbReference>
<keyword evidence="1" id="KW-0472">Membrane</keyword>
<keyword evidence="1" id="KW-1133">Transmembrane helix</keyword>
<evidence type="ECO:0000313" key="2">
    <source>
        <dbReference type="EMBL" id="PQB06761.1"/>
    </source>
</evidence>
<evidence type="ECO:0008006" key="4">
    <source>
        <dbReference type="Google" id="ProtNLM"/>
    </source>
</evidence>
<organism evidence="2 3">
    <name type="scientific">Polaribacter filamentus</name>
    <dbReference type="NCBI Taxonomy" id="53483"/>
    <lineage>
        <taxon>Bacteria</taxon>
        <taxon>Pseudomonadati</taxon>
        <taxon>Bacteroidota</taxon>
        <taxon>Flavobacteriia</taxon>
        <taxon>Flavobacteriales</taxon>
        <taxon>Flavobacteriaceae</taxon>
    </lineage>
</organism>
<sequence>MDNCKKCNKNFEFWNVYKSYWKGKWTVKCSNCGTEHDHKIMNKLLLGAVIFVPVIIYTLISFNYQPNNILIAVIMYTVIYIFAGFVVSLITTRLFKFKLIENETKNDI</sequence>
<gene>
    <name evidence="2" type="ORF">BST83_06030</name>
</gene>
<dbReference type="OrthoDB" id="1453241at2"/>
<dbReference type="Proteomes" id="UP000239522">
    <property type="component" value="Unassembled WGS sequence"/>
</dbReference>
<name>A0A2S7KVU8_9FLAO</name>
<keyword evidence="3" id="KW-1185">Reference proteome</keyword>
<proteinExistence type="predicted"/>
<reference evidence="2 3" key="1">
    <citation type="submission" date="2016-11" db="EMBL/GenBank/DDBJ databases">
        <title>Trade-off between light-utilization and light-protection in marine flavobacteria.</title>
        <authorList>
            <person name="Kumagai Y."/>
        </authorList>
    </citation>
    <scope>NUCLEOTIDE SEQUENCE [LARGE SCALE GENOMIC DNA]</scope>
    <source>
        <strain evidence="2 3">ATCC 700397</strain>
    </source>
</reference>
<dbReference type="AlphaFoldDB" id="A0A2S7KVU8"/>
<protein>
    <recommendedName>
        <fullName evidence="4">CXXC-20-CXXC protein</fullName>
    </recommendedName>
</protein>
<accession>A0A2S7KVU8</accession>
<keyword evidence="1" id="KW-0812">Transmembrane</keyword>
<dbReference type="RefSeq" id="WP_104809010.1">
    <property type="nucleotide sequence ID" value="NZ_MQUA01000013.1"/>
</dbReference>
<comment type="caution">
    <text evidence="2">The sequence shown here is derived from an EMBL/GenBank/DDBJ whole genome shotgun (WGS) entry which is preliminary data.</text>
</comment>
<feature type="transmembrane region" description="Helical" evidence="1">
    <location>
        <begin position="69"/>
        <end position="90"/>
    </location>
</feature>
<dbReference type="NCBIfam" id="TIGR04104">
    <property type="entry name" value="cxxc_20_cxxc"/>
    <property type="match status" value="1"/>
</dbReference>
<evidence type="ECO:0000256" key="1">
    <source>
        <dbReference type="SAM" id="Phobius"/>
    </source>
</evidence>
<evidence type="ECO:0000313" key="3">
    <source>
        <dbReference type="Proteomes" id="UP000239522"/>
    </source>
</evidence>